<dbReference type="EMBL" id="CAJVPW010023584">
    <property type="protein sequence ID" value="CAG8701768.1"/>
    <property type="molecule type" value="Genomic_DNA"/>
</dbReference>
<keyword evidence="2" id="KW-1185">Reference proteome</keyword>
<reference evidence="1" key="1">
    <citation type="submission" date="2021-06" db="EMBL/GenBank/DDBJ databases">
        <authorList>
            <person name="Kallberg Y."/>
            <person name="Tangrot J."/>
            <person name="Rosling A."/>
        </authorList>
    </citation>
    <scope>NUCLEOTIDE SEQUENCE</scope>
    <source>
        <strain evidence="1">28 12/20/2015</strain>
    </source>
</reference>
<gene>
    <name evidence="1" type="ORF">SPELUC_LOCUS11311</name>
</gene>
<accession>A0ACA9PCD4</accession>
<proteinExistence type="predicted"/>
<evidence type="ECO:0000313" key="1">
    <source>
        <dbReference type="EMBL" id="CAG8701768.1"/>
    </source>
</evidence>
<evidence type="ECO:0000313" key="2">
    <source>
        <dbReference type="Proteomes" id="UP000789366"/>
    </source>
</evidence>
<comment type="caution">
    <text evidence="1">The sequence shown here is derived from an EMBL/GenBank/DDBJ whole genome shotgun (WGS) entry which is preliminary data.</text>
</comment>
<organism evidence="1 2">
    <name type="scientific">Cetraspora pellucida</name>
    <dbReference type="NCBI Taxonomy" id="1433469"/>
    <lineage>
        <taxon>Eukaryota</taxon>
        <taxon>Fungi</taxon>
        <taxon>Fungi incertae sedis</taxon>
        <taxon>Mucoromycota</taxon>
        <taxon>Glomeromycotina</taxon>
        <taxon>Glomeromycetes</taxon>
        <taxon>Diversisporales</taxon>
        <taxon>Gigasporaceae</taxon>
        <taxon>Cetraspora</taxon>
    </lineage>
</organism>
<feature type="non-terminal residue" evidence="1">
    <location>
        <position position="1"/>
    </location>
</feature>
<feature type="non-terminal residue" evidence="1">
    <location>
        <position position="733"/>
    </location>
</feature>
<sequence>ANNKEIKEFKKNLKIIEARPNNEGLVQPFTPITPVFPGREPTVIGDDTLEGELKIENYPNLETISLFRTGGITKLTIENCPKLEVLNVAGSKIKQIIGLENCPKLKILNICANEIAEVDVSKNVALQALVVGNNNHQTKIRGLEKLPDLLLYNGEGGENGTNLPLLPQLGAAYSGVKDDDEKVHYLVRLSHSIKRAIDNLKTLEINVDEAEIDEKEPTGRKVDEHGEKHKGHKTRLKEFIDPDLYGLLNIYELYGDELNENRRNKNLAGILSTIGLMEDNFPKFSEEEITMKEKDVVEGQRRAALLKKLRDKLKKDLEIDIYQADGEQSLEILAEEETAETDSNEPKTIAGYKSQLAQMSNSTLRSLIAEQKEGKELGDIEKRGLEVMLILANDDFPENIEGPQETLAENKRRAEVLTQARNKLKNDLDQVAKLLGRKETREGELLKQEPDNIFTFADAKTEKGEQLGLSELIVVHLSIKKFVEINSNLLKIIGYNLPTEEVNGEKETPDFELKPDPFADPNDLINDSEAAAEYERKLKILLADNGKEPDSVKAGVVVEGEEEIQKKTIGDDLEEAKTYALNNLNRLRGITINDKGPNDNTLATPKQLIEYFDIVNEAIKNVEKRLDLSYAKTAIESPYLLLEKLFNTNDTDLSKEISRLDPNILADGVHWEDGIENKISIDGLKTFSVYSSDAICDLAKKRALNDLTELKSNLKDEEVNAAVNKARPGTIPE</sequence>
<dbReference type="Proteomes" id="UP000789366">
    <property type="component" value="Unassembled WGS sequence"/>
</dbReference>
<name>A0ACA9PCD4_9GLOM</name>
<protein>
    <submittedName>
        <fullName evidence="1">15673_t:CDS:1</fullName>
    </submittedName>
</protein>